<dbReference type="Proteomes" id="UP000675664">
    <property type="component" value="Unassembled WGS sequence"/>
</dbReference>
<evidence type="ECO:0000313" key="3">
    <source>
        <dbReference type="EMBL" id="MBR0598854.1"/>
    </source>
</evidence>
<protein>
    <submittedName>
        <fullName evidence="3">PilT/PilU family type 4a pilus ATPase</fullName>
    </submittedName>
</protein>
<dbReference type="GO" id="GO:0005524">
    <property type="term" value="F:ATP binding"/>
    <property type="evidence" value="ECO:0007669"/>
    <property type="project" value="InterPro"/>
</dbReference>
<dbReference type="GO" id="GO:0016887">
    <property type="term" value="F:ATP hydrolysis activity"/>
    <property type="evidence" value="ECO:0007669"/>
    <property type="project" value="InterPro"/>
</dbReference>
<organism evidence="3 4">
    <name type="scientific">Sinanaerobacter chloroacetimidivorans</name>
    <dbReference type="NCBI Taxonomy" id="2818044"/>
    <lineage>
        <taxon>Bacteria</taxon>
        <taxon>Bacillati</taxon>
        <taxon>Bacillota</taxon>
        <taxon>Clostridia</taxon>
        <taxon>Peptostreptococcales</taxon>
        <taxon>Anaerovoracaceae</taxon>
        <taxon>Sinanaerobacter</taxon>
    </lineage>
</organism>
<dbReference type="NCBIfam" id="TIGR01420">
    <property type="entry name" value="pilT_fam"/>
    <property type="match status" value="1"/>
</dbReference>
<reference evidence="3" key="2">
    <citation type="submission" date="2021-04" db="EMBL/GenBank/DDBJ databases">
        <authorList>
            <person name="Liu J."/>
        </authorList>
    </citation>
    <scope>NUCLEOTIDE SEQUENCE</scope>
    <source>
        <strain evidence="3">BAD-6</strain>
    </source>
</reference>
<dbReference type="RefSeq" id="WP_227018983.1">
    <property type="nucleotide sequence ID" value="NZ_JAGSND010000009.1"/>
</dbReference>
<comment type="caution">
    <text evidence="3">The sequence shown here is derived from an EMBL/GenBank/DDBJ whole genome shotgun (WGS) entry which is preliminary data.</text>
</comment>
<dbReference type="InterPro" id="IPR006321">
    <property type="entry name" value="PilT/PilU"/>
</dbReference>
<dbReference type="EMBL" id="JAGSND010000009">
    <property type="protein sequence ID" value="MBR0598854.1"/>
    <property type="molecule type" value="Genomic_DNA"/>
</dbReference>
<dbReference type="Gene3D" id="3.30.450.90">
    <property type="match status" value="1"/>
</dbReference>
<dbReference type="SUPFAM" id="SSF52540">
    <property type="entry name" value="P-loop containing nucleoside triphosphate hydrolases"/>
    <property type="match status" value="1"/>
</dbReference>
<name>A0A8J8B227_9FIRM</name>
<comment type="similarity">
    <text evidence="1">Belongs to the GSP E family.</text>
</comment>
<dbReference type="SMART" id="SM00382">
    <property type="entry name" value="AAA"/>
    <property type="match status" value="1"/>
</dbReference>
<evidence type="ECO:0000256" key="1">
    <source>
        <dbReference type="ARBA" id="ARBA00006611"/>
    </source>
</evidence>
<gene>
    <name evidence="3" type="ORF">KCX82_13265</name>
</gene>
<dbReference type="CDD" id="cd01131">
    <property type="entry name" value="PilT"/>
    <property type="match status" value="1"/>
</dbReference>
<dbReference type="InterPro" id="IPR003593">
    <property type="entry name" value="AAA+_ATPase"/>
</dbReference>
<dbReference type="Gene3D" id="3.40.50.300">
    <property type="entry name" value="P-loop containing nucleotide triphosphate hydrolases"/>
    <property type="match status" value="1"/>
</dbReference>
<dbReference type="PANTHER" id="PTHR30486">
    <property type="entry name" value="TWITCHING MOTILITY PROTEIN PILT"/>
    <property type="match status" value="1"/>
</dbReference>
<sequence>MDIRLTLEEAVKNHASDIFIIAGKALSYKTNGCLVSMGEKLLPPDTESLIRQIYDLASRDICLLEKNLDDDFSFSLASMGRFRVNTFMQRGSMAAVLKVVLFQLPDPSVLRIPKQVIDLYEKTKGFILVTGPTGSGKSTTLACLIDKINKTRESHIITLEDPLEFLHKHDKSIVSQREVYMDTPSYERGLRAALREAPNVILLGEMRDLETISIALSAAETGQLVFSTLHTLGAANTVDRIVDVFPANQQRQVRIQLSMVLQAVISQQLIPSTKGTLVPAFEIMLCNNAIRNMIRESKVHQIDSTIYSSAEAGMVSMDSSIYNLYSEGLITAENAVAHSMNPDAMKKKLGLKSEPVIP</sequence>
<dbReference type="AlphaFoldDB" id="A0A8J8B227"/>
<keyword evidence="4" id="KW-1185">Reference proteome</keyword>
<reference evidence="3" key="1">
    <citation type="submission" date="2021-04" db="EMBL/GenBank/DDBJ databases">
        <title>Sinoanaerobacter chloroacetimidivorans sp. nov., an obligate anaerobic bacterium isolated from anaerobic sludge.</title>
        <authorList>
            <person name="Bao Y."/>
        </authorList>
    </citation>
    <scope>NUCLEOTIDE SEQUENCE</scope>
    <source>
        <strain evidence="3">BAD-6</strain>
    </source>
</reference>
<proteinExistence type="inferred from homology"/>
<accession>A0A8J8B227</accession>
<evidence type="ECO:0000313" key="4">
    <source>
        <dbReference type="Proteomes" id="UP000675664"/>
    </source>
</evidence>
<dbReference type="InterPro" id="IPR050921">
    <property type="entry name" value="T4SS_GSP_E_ATPase"/>
</dbReference>
<feature type="domain" description="AAA+ ATPase" evidence="2">
    <location>
        <begin position="123"/>
        <end position="248"/>
    </location>
</feature>
<dbReference type="InterPro" id="IPR027417">
    <property type="entry name" value="P-loop_NTPase"/>
</dbReference>
<dbReference type="Pfam" id="PF00437">
    <property type="entry name" value="T2SSE"/>
    <property type="match status" value="1"/>
</dbReference>
<evidence type="ECO:0000259" key="2">
    <source>
        <dbReference type="SMART" id="SM00382"/>
    </source>
</evidence>
<dbReference type="InterPro" id="IPR001482">
    <property type="entry name" value="T2SS/T4SS_dom"/>
</dbReference>